<dbReference type="PROSITE" id="PS50206">
    <property type="entry name" value="RHODANESE_3"/>
    <property type="match status" value="1"/>
</dbReference>
<dbReference type="InterPro" id="IPR032508">
    <property type="entry name" value="FecR_C"/>
</dbReference>
<dbReference type="AlphaFoldDB" id="A0A939K594"/>
<dbReference type="EMBL" id="JAFMYV010000004">
    <property type="protein sequence ID" value="MBO0937016.1"/>
    <property type="molecule type" value="Genomic_DNA"/>
</dbReference>
<evidence type="ECO:0000259" key="1">
    <source>
        <dbReference type="PROSITE" id="PS50206"/>
    </source>
</evidence>
<gene>
    <name evidence="2" type="ORF">J2I47_10715</name>
</gene>
<reference evidence="2" key="1">
    <citation type="submission" date="2021-03" db="EMBL/GenBank/DDBJ databases">
        <title>Fibrella sp. HMF5335 genome sequencing and assembly.</title>
        <authorList>
            <person name="Kang H."/>
            <person name="Kim H."/>
            <person name="Bae S."/>
            <person name="Joh K."/>
        </authorList>
    </citation>
    <scope>NUCLEOTIDE SEQUENCE</scope>
    <source>
        <strain evidence="2">HMF5335</strain>
    </source>
</reference>
<dbReference type="Proteomes" id="UP000664034">
    <property type="component" value="Unassembled WGS sequence"/>
</dbReference>
<evidence type="ECO:0000313" key="2">
    <source>
        <dbReference type="EMBL" id="MBO0937016.1"/>
    </source>
</evidence>
<keyword evidence="3" id="KW-1185">Reference proteome</keyword>
<dbReference type="Pfam" id="PF04773">
    <property type="entry name" value="FecR"/>
    <property type="match status" value="1"/>
</dbReference>
<dbReference type="GO" id="GO:0016989">
    <property type="term" value="F:sigma factor antagonist activity"/>
    <property type="evidence" value="ECO:0007669"/>
    <property type="project" value="TreeGrafter"/>
</dbReference>
<dbReference type="Pfam" id="PF16344">
    <property type="entry name" value="FecR_C"/>
    <property type="match status" value="1"/>
</dbReference>
<proteinExistence type="predicted"/>
<evidence type="ECO:0000313" key="3">
    <source>
        <dbReference type="Proteomes" id="UP000664034"/>
    </source>
</evidence>
<name>A0A939K594_9BACT</name>
<sequence>MTQSQVKQLLRRYLDGQASDEELRLIDRWYDSLNESVAYQFSADEQSRIKARMWATIEAKTTTDALVETPVRPLNTGSRTPFWRRSWTVAAAAAALLVGGWLGWRAIHTPVVPPGQFRGELATVSAGLVERNNTTSHALRLILSDGSSVVLTPNSAVRYPARFAADHRDVYLTGSAFFSVSKDPQRPFRVSTDRVVTQVLGTSFWMKTTPDADRVDVDVITGKVSVFARKPAANAPTAKQASPGVVLTPNQKVTVFGDDLWQTGLVAKPEPIRPDVPDAPAPVVALSFDEVPLSTVLDRLSNIYGIDMDLANGGLSACTFSGNISNLPLYTQLDLICRAVGADYAVRGTRILISGRGCNL</sequence>
<dbReference type="PIRSF" id="PIRSF018266">
    <property type="entry name" value="FecR"/>
    <property type="match status" value="1"/>
</dbReference>
<dbReference type="Gene3D" id="2.60.120.1440">
    <property type="match status" value="1"/>
</dbReference>
<organism evidence="2 3">
    <name type="scientific">Fibrella rubiginis</name>
    <dbReference type="NCBI Taxonomy" id="2817060"/>
    <lineage>
        <taxon>Bacteria</taxon>
        <taxon>Pseudomonadati</taxon>
        <taxon>Bacteroidota</taxon>
        <taxon>Cytophagia</taxon>
        <taxon>Cytophagales</taxon>
        <taxon>Spirosomataceae</taxon>
        <taxon>Fibrella</taxon>
    </lineage>
</organism>
<dbReference type="InterPro" id="IPR006860">
    <property type="entry name" value="FecR"/>
</dbReference>
<accession>A0A939K594</accession>
<dbReference type="Gene3D" id="3.55.50.30">
    <property type="match status" value="1"/>
</dbReference>
<dbReference type="InterPro" id="IPR012373">
    <property type="entry name" value="Ferrdict_sens_TM"/>
</dbReference>
<feature type="domain" description="Rhodanese" evidence="1">
    <location>
        <begin position="94"/>
        <end position="113"/>
    </location>
</feature>
<protein>
    <submittedName>
        <fullName evidence="2">FecR domain-containing protein</fullName>
    </submittedName>
</protein>
<dbReference type="PANTHER" id="PTHR30273">
    <property type="entry name" value="PERIPLASMIC SIGNAL SENSOR AND SIGMA FACTOR ACTIVATOR FECR-RELATED"/>
    <property type="match status" value="1"/>
</dbReference>
<dbReference type="InterPro" id="IPR001763">
    <property type="entry name" value="Rhodanese-like_dom"/>
</dbReference>
<comment type="caution">
    <text evidence="2">The sequence shown here is derived from an EMBL/GenBank/DDBJ whole genome shotgun (WGS) entry which is preliminary data.</text>
</comment>
<dbReference type="PANTHER" id="PTHR30273:SF2">
    <property type="entry name" value="PROTEIN FECR"/>
    <property type="match status" value="1"/>
</dbReference>
<dbReference type="RefSeq" id="WP_207364570.1">
    <property type="nucleotide sequence ID" value="NZ_JAFMYV010000004.1"/>
</dbReference>